<evidence type="ECO:0000313" key="3">
    <source>
        <dbReference type="EMBL" id="ODA89836.1"/>
    </source>
</evidence>
<reference evidence="3 4" key="1">
    <citation type="submission" date="2015-11" db="EMBL/GenBank/DDBJ databases">
        <authorList>
            <person name="Zhang Y."/>
            <person name="Guo Z."/>
        </authorList>
    </citation>
    <scope>NUCLEOTIDE SEQUENCE [LARGE SCALE GENOMIC DNA]</scope>
    <source>
        <strain evidence="4">gdw1</strain>
    </source>
</reference>
<evidence type="ECO:0000259" key="2">
    <source>
        <dbReference type="Pfam" id="PF01590"/>
    </source>
</evidence>
<dbReference type="SUPFAM" id="SSF55781">
    <property type="entry name" value="GAF domain-like"/>
    <property type="match status" value="1"/>
</dbReference>
<sequence length="64" mass="6994">MHTAATIRLPDLSKDDRSTGFPAGHPHMGAFLRVPVRTRNDVYGNLYLTEPGPGVFTAEDEAII</sequence>
<organism evidence="3 4">
    <name type="scientific">Leifsonia xyli subsp. xyli</name>
    <dbReference type="NCBI Taxonomy" id="59736"/>
    <lineage>
        <taxon>Bacteria</taxon>
        <taxon>Bacillati</taxon>
        <taxon>Actinomycetota</taxon>
        <taxon>Actinomycetes</taxon>
        <taxon>Micrococcales</taxon>
        <taxon>Microbacteriaceae</taxon>
        <taxon>Leifsonia</taxon>
    </lineage>
</organism>
<comment type="caution">
    <text evidence="3">The sequence shown here is derived from an EMBL/GenBank/DDBJ whole genome shotgun (WGS) entry which is preliminary data.</text>
</comment>
<dbReference type="AlphaFoldDB" id="A0A1E2SJ02"/>
<dbReference type="InterPro" id="IPR003018">
    <property type="entry name" value="GAF"/>
</dbReference>
<feature type="domain" description="GAF" evidence="2">
    <location>
        <begin position="3"/>
        <end position="63"/>
    </location>
</feature>
<name>A0A1E2SJ02_LEIXY</name>
<evidence type="ECO:0000256" key="1">
    <source>
        <dbReference type="SAM" id="MobiDB-lite"/>
    </source>
</evidence>
<dbReference type="Proteomes" id="UP000094426">
    <property type="component" value="Unassembled WGS sequence"/>
</dbReference>
<dbReference type="OrthoDB" id="5241249at2"/>
<accession>A0A1E2SJ02</accession>
<feature type="region of interest" description="Disordered" evidence="1">
    <location>
        <begin position="1"/>
        <end position="24"/>
    </location>
</feature>
<proteinExistence type="predicted"/>
<dbReference type="Gene3D" id="3.30.450.40">
    <property type="match status" value="1"/>
</dbReference>
<dbReference type="InterPro" id="IPR029016">
    <property type="entry name" value="GAF-like_dom_sf"/>
</dbReference>
<evidence type="ECO:0000313" key="4">
    <source>
        <dbReference type="Proteomes" id="UP000094426"/>
    </source>
</evidence>
<gene>
    <name evidence="3" type="ORF">ATY41_12180</name>
</gene>
<dbReference type="EMBL" id="LNZG01000032">
    <property type="protein sequence ID" value="ODA89836.1"/>
    <property type="molecule type" value="Genomic_DNA"/>
</dbReference>
<protein>
    <recommendedName>
        <fullName evidence="2">GAF domain-containing protein</fullName>
    </recommendedName>
</protein>
<dbReference type="Pfam" id="PF01590">
    <property type="entry name" value="GAF"/>
    <property type="match status" value="1"/>
</dbReference>